<feature type="transmembrane region" description="Helical" evidence="5">
    <location>
        <begin position="141"/>
        <end position="164"/>
    </location>
</feature>
<keyword evidence="4 5" id="KW-0472">Membrane</keyword>
<dbReference type="EMBL" id="JYJG01000300">
    <property type="protein sequence ID" value="KJK43240.1"/>
    <property type="molecule type" value="Genomic_DNA"/>
</dbReference>
<evidence type="ECO:0000256" key="5">
    <source>
        <dbReference type="SAM" id="Phobius"/>
    </source>
</evidence>
<feature type="transmembrane region" description="Helical" evidence="5">
    <location>
        <begin position="354"/>
        <end position="377"/>
    </location>
</feature>
<dbReference type="PANTHER" id="PTHR23501:SF154">
    <property type="entry name" value="MULTIDRUG-EFFLUX TRANSPORTER RV1634-RELATED"/>
    <property type="match status" value="1"/>
</dbReference>
<organism evidence="7 8">
    <name type="scientific">Lentzea aerocolonigenes</name>
    <name type="common">Lechevalieria aerocolonigenes</name>
    <name type="synonym">Saccharothrix aerocolonigenes</name>
    <dbReference type="NCBI Taxonomy" id="68170"/>
    <lineage>
        <taxon>Bacteria</taxon>
        <taxon>Bacillati</taxon>
        <taxon>Actinomycetota</taxon>
        <taxon>Actinomycetes</taxon>
        <taxon>Pseudonocardiales</taxon>
        <taxon>Pseudonocardiaceae</taxon>
        <taxon>Lentzea</taxon>
    </lineage>
</organism>
<feature type="transmembrane region" description="Helical" evidence="5">
    <location>
        <begin position="417"/>
        <end position="437"/>
    </location>
</feature>
<gene>
    <name evidence="7" type="ORF">UK23_34120</name>
</gene>
<sequence>MTLTAPAQSRLWSPDRRWPTTGILLLVTLLAFEAMGVGTAMPTMVHELKGEALYAWPFLANLAASVIATVFSGRLSDQRGPKPAVLIGVTLFLAGLVVAGVAETMTVLLVGRVLQGFGAGFLIVAIYVLIALAYPEEDRPAVFGALSAAWVVPSLVGPAVAGWATENVSWRLVFLAIVPLVVFGSLLLIPVLKKLPPHDATPPQRKHLPLAAVAVGVGVASLSWALQHRTWWLLAVALLLLAPALRILLPKGTLIARRGLPVTILARGLLAGTFFAVEGFIPLTLTVVHGYSPLEAGLPLTLSALGWASASMWASRHPEIERYTLVRIGFLFVATGIGSVTLIAPTWGPAWATMILWAIAGAGMGMATSSVGVLMMAASPEEDRGFNSAALQISDMLFSATMIGLGGVVVVATAPTAGVVVLNLSMAALAVVGAILTGPRMRATLEP</sequence>
<evidence type="ECO:0000256" key="4">
    <source>
        <dbReference type="ARBA" id="ARBA00023136"/>
    </source>
</evidence>
<dbReference type="STRING" id="68170.GCA_000974445_04969"/>
<evidence type="ECO:0000259" key="6">
    <source>
        <dbReference type="PROSITE" id="PS50850"/>
    </source>
</evidence>
<proteinExistence type="predicted"/>
<dbReference type="Proteomes" id="UP000033393">
    <property type="component" value="Unassembled WGS sequence"/>
</dbReference>
<feature type="transmembrane region" description="Helical" evidence="5">
    <location>
        <begin position="231"/>
        <end position="249"/>
    </location>
</feature>
<feature type="transmembrane region" description="Helical" evidence="5">
    <location>
        <begin position="114"/>
        <end position="134"/>
    </location>
</feature>
<dbReference type="eggNOG" id="COG2814">
    <property type="taxonomic scope" value="Bacteria"/>
</dbReference>
<dbReference type="GO" id="GO:0022857">
    <property type="term" value="F:transmembrane transporter activity"/>
    <property type="evidence" value="ECO:0007669"/>
    <property type="project" value="InterPro"/>
</dbReference>
<dbReference type="InterPro" id="IPR036259">
    <property type="entry name" value="MFS_trans_sf"/>
</dbReference>
<feature type="transmembrane region" description="Helical" evidence="5">
    <location>
        <begin position="208"/>
        <end position="225"/>
    </location>
</feature>
<evidence type="ECO:0000256" key="3">
    <source>
        <dbReference type="ARBA" id="ARBA00022989"/>
    </source>
</evidence>
<evidence type="ECO:0000313" key="8">
    <source>
        <dbReference type="Proteomes" id="UP000033393"/>
    </source>
</evidence>
<feature type="transmembrane region" description="Helical" evidence="5">
    <location>
        <begin position="84"/>
        <end position="102"/>
    </location>
</feature>
<accession>A0A0F0GIP4</accession>
<evidence type="ECO:0000256" key="1">
    <source>
        <dbReference type="ARBA" id="ARBA00004651"/>
    </source>
</evidence>
<feature type="transmembrane region" description="Helical" evidence="5">
    <location>
        <begin position="297"/>
        <end position="314"/>
    </location>
</feature>
<dbReference type="PROSITE" id="PS50850">
    <property type="entry name" value="MFS"/>
    <property type="match status" value="1"/>
</dbReference>
<dbReference type="InterPro" id="IPR020846">
    <property type="entry name" value="MFS_dom"/>
</dbReference>
<feature type="transmembrane region" description="Helical" evidence="5">
    <location>
        <begin position="326"/>
        <end position="348"/>
    </location>
</feature>
<dbReference type="InterPro" id="IPR011701">
    <property type="entry name" value="MFS"/>
</dbReference>
<feature type="transmembrane region" description="Helical" evidence="5">
    <location>
        <begin position="21"/>
        <end position="41"/>
    </location>
</feature>
<keyword evidence="2 5" id="KW-0812">Transmembrane</keyword>
<feature type="transmembrane region" description="Helical" evidence="5">
    <location>
        <begin position="389"/>
        <end position="411"/>
    </location>
</feature>
<keyword evidence="3 5" id="KW-1133">Transmembrane helix</keyword>
<comment type="subcellular location">
    <subcellularLocation>
        <location evidence="1">Cell membrane</location>
        <topology evidence="1">Multi-pass membrane protein</topology>
    </subcellularLocation>
</comment>
<name>A0A0F0GIP4_LENAE</name>
<dbReference type="Pfam" id="PF07690">
    <property type="entry name" value="MFS_1"/>
    <property type="match status" value="1"/>
</dbReference>
<dbReference type="GO" id="GO:0005886">
    <property type="term" value="C:plasma membrane"/>
    <property type="evidence" value="ECO:0007669"/>
    <property type="project" value="UniProtKB-SubCell"/>
</dbReference>
<dbReference type="RefSeq" id="WP_045315853.1">
    <property type="nucleotide sequence ID" value="NZ_JYJG01000300.1"/>
</dbReference>
<dbReference type="AlphaFoldDB" id="A0A0F0GIP4"/>
<keyword evidence="8" id="KW-1185">Reference proteome</keyword>
<dbReference type="SUPFAM" id="SSF103473">
    <property type="entry name" value="MFS general substrate transporter"/>
    <property type="match status" value="1"/>
</dbReference>
<feature type="transmembrane region" description="Helical" evidence="5">
    <location>
        <begin position="170"/>
        <end position="192"/>
    </location>
</feature>
<feature type="domain" description="Major facilitator superfamily (MFS) profile" evidence="6">
    <location>
        <begin position="19"/>
        <end position="442"/>
    </location>
</feature>
<evidence type="ECO:0000313" key="7">
    <source>
        <dbReference type="EMBL" id="KJK43240.1"/>
    </source>
</evidence>
<evidence type="ECO:0000256" key="2">
    <source>
        <dbReference type="ARBA" id="ARBA00022692"/>
    </source>
</evidence>
<reference evidence="7 8" key="1">
    <citation type="submission" date="2015-02" db="EMBL/GenBank/DDBJ databases">
        <authorList>
            <person name="Ju K.-S."/>
            <person name="Doroghazi J.R."/>
            <person name="Metcalf W."/>
        </authorList>
    </citation>
    <scope>NUCLEOTIDE SEQUENCE [LARGE SCALE GENOMIC DNA]</scope>
    <source>
        <strain evidence="7 8">NRRL B-16140</strain>
    </source>
</reference>
<dbReference type="Gene3D" id="1.20.1250.20">
    <property type="entry name" value="MFS general substrate transporter like domains"/>
    <property type="match status" value="1"/>
</dbReference>
<feature type="transmembrane region" description="Helical" evidence="5">
    <location>
        <begin position="53"/>
        <end position="72"/>
    </location>
</feature>
<feature type="transmembrane region" description="Helical" evidence="5">
    <location>
        <begin position="269"/>
        <end position="291"/>
    </location>
</feature>
<dbReference type="PANTHER" id="PTHR23501">
    <property type="entry name" value="MAJOR FACILITATOR SUPERFAMILY"/>
    <property type="match status" value="1"/>
</dbReference>
<dbReference type="PATRIC" id="fig|68170.10.peg.8819"/>
<comment type="caution">
    <text evidence="7">The sequence shown here is derived from an EMBL/GenBank/DDBJ whole genome shotgun (WGS) entry which is preliminary data.</text>
</comment>
<protein>
    <submittedName>
        <fullName evidence="7">MFS transporter</fullName>
    </submittedName>
</protein>